<proteinExistence type="predicted"/>
<evidence type="ECO:0000313" key="1">
    <source>
        <dbReference type="EMBL" id="WDF67684.1"/>
    </source>
</evidence>
<dbReference type="Proteomes" id="UP001221558">
    <property type="component" value="Chromosome"/>
</dbReference>
<protein>
    <recommendedName>
        <fullName evidence="3">Lipoprotein</fullName>
    </recommendedName>
</protein>
<name>A0ABY7WDF6_9SPHI</name>
<dbReference type="RefSeq" id="WP_274266411.1">
    <property type="nucleotide sequence ID" value="NZ_CP117880.1"/>
</dbReference>
<keyword evidence="2" id="KW-1185">Reference proteome</keyword>
<gene>
    <name evidence="1" type="ORF">PQ465_15390</name>
</gene>
<organism evidence="1 2">
    <name type="scientific">Sphingobacterium oryzagri</name>
    <dbReference type="NCBI Taxonomy" id="3025669"/>
    <lineage>
        <taxon>Bacteria</taxon>
        <taxon>Pseudomonadati</taxon>
        <taxon>Bacteroidota</taxon>
        <taxon>Sphingobacteriia</taxon>
        <taxon>Sphingobacteriales</taxon>
        <taxon>Sphingobacteriaceae</taxon>
        <taxon>Sphingobacterium</taxon>
    </lineage>
</organism>
<sequence>MNAKYLFLLIPIAGFYLIPFNSCSSDPLKENIKELYVDQKFDCTDLKKIESYLQMQKNVRKYDRFFNAGKLDKEKLLPYIAKTLKIAQPALQNCDPFVVSDPIAEKVNVFIENSGSMDGYVNGITDYESVLSDIIVEANHYYGKQNLSVSFITDKPYPAKISNINSFFKSLDPKKAPFNVGAKSVSELNELFRLVLDSTAKNDISIFVSDCIYSLDKSSSTINALVFQQNLTKAVFLDKSKEFPVSAYLIQLFSSFTGTYYDHNNNKVKLKNESRPYYIWILGEESLLKQFLSKIKPKQYRGFGNSYFMTANHVDHVAFELLASTNKLGRSRSHRQDKMTLEQVELVNNVFQFSFVANLSDYPDPDTFLDKGAYEITPGFELVSVRPIPEKNQPALVKGNDWTKISDKGYSHIFTVKTVMKNFPNDFHLAFVNKLPAWVSQYSTDDDSNMQNNKDKTFGLKYLVAGVQSAYETLHETKDNTFSINLKLNR</sequence>
<accession>A0ABY7WDF6</accession>
<evidence type="ECO:0000313" key="2">
    <source>
        <dbReference type="Proteomes" id="UP001221558"/>
    </source>
</evidence>
<reference evidence="1 2" key="1">
    <citation type="submission" date="2023-02" db="EMBL/GenBank/DDBJ databases">
        <title>Genome sequence of Sphingobacterium sp. KACC 22765.</title>
        <authorList>
            <person name="Kim S."/>
            <person name="Heo J."/>
            <person name="Kwon S.-W."/>
        </authorList>
    </citation>
    <scope>NUCLEOTIDE SEQUENCE [LARGE SCALE GENOMIC DNA]</scope>
    <source>
        <strain evidence="1 2">KACC 22765</strain>
    </source>
</reference>
<dbReference type="EMBL" id="CP117880">
    <property type="protein sequence ID" value="WDF67684.1"/>
    <property type="molecule type" value="Genomic_DNA"/>
</dbReference>
<evidence type="ECO:0008006" key="3">
    <source>
        <dbReference type="Google" id="ProtNLM"/>
    </source>
</evidence>